<evidence type="ECO:0000256" key="1">
    <source>
        <dbReference type="ARBA" id="ARBA00006638"/>
    </source>
</evidence>
<reference evidence="5 6" key="1">
    <citation type="submission" date="2018-04" db="EMBL/GenBank/DDBJ databases">
        <authorList>
            <person name="Fournier C.T."/>
            <person name="Kim C.J."/>
            <person name="Romero I.G."/>
            <person name="Sanchez M."/>
            <person name="Do N."/>
            <person name="Wu S."/>
            <person name="Mosier S.A."/>
            <person name="Wang J."/>
            <person name="Lund A."/>
            <person name="Moberg-Parker J."/>
            <person name="Stanton A.-C.J."/>
            <person name="Garlena R.A."/>
            <person name="Russell D.A."/>
            <person name="Pope W.H."/>
            <person name="Jacobs-Sera D."/>
            <person name="Hatfull G.F."/>
        </authorList>
    </citation>
    <scope>NUCLEOTIDE SEQUENCE [LARGE SCALE GENOMIC DNA]</scope>
</reference>
<dbReference type="InterPro" id="IPR042525">
    <property type="entry name" value="Rad52_Rad59_Rad22_sf"/>
</dbReference>
<evidence type="ECO:0000313" key="6">
    <source>
        <dbReference type="Proteomes" id="UP000246514"/>
    </source>
</evidence>
<dbReference type="GeneID" id="54992320"/>
<comment type="similarity">
    <text evidence="1">Belongs to the RAD52 family.</text>
</comment>
<dbReference type="InterPro" id="IPR041247">
    <property type="entry name" value="Rad52_fam"/>
</dbReference>
<dbReference type="Proteomes" id="UP000246514">
    <property type="component" value="Segment"/>
</dbReference>
<dbReference type="GO" id="GO:0006310">
    <property type="term" value="P:DNA recombination"/>
    <property type="evidence" value="ECO:0007669"/>
    <property type="project" value="UniProtKB-ARBA"/>
</dbReference>
<feature type="region of interest" description="Disordered" evidence="4">
    <location>
        <begin position="214"/>
        <end position="318"/>
    </location>
</feature>
<keyword evidence="6" id="KW-1185">Reference proteome</keyword>
<keyword evidence="3" id="KW-0234">DNA repair</keyword>
<evidence type="ECO:0000256" key="3">
    <source>
        <dbReference type="ARBA" id="ARBA00023204"/>
    </source>
</evidence>
<dbReference type="Gene3D" id="3.30.390.80">
    <property type="entry name" value="DNA repair protein Rad52/59/22"/>
    <property type="match status" value="1"/>
</dbReference>
<protein>
    <submittedName>
        <fullName evidence="5">DNA recombinase</fullName>
    </submittedName>
</protein>
<sequence length="345" mass="38414">MNQPAPYRLQAVEPPTHVRYAHSLRRGALTFQQIEELVKGINTLYVQAKQGKSYLAQHQARAEMNRIFGYGNWDVIDDDPVVIYENFGPTGNDKKERWTVAYRMKVTVNIRDLWGMPVATFTGVHAEENAPQPQRGEAHALAITSVESYALRRALINLGDRFGLGLYNGGSTAVHGQYTIQQYEGQLGKWVPNEQEPQAQVPIVTHETIQAEPVISDDGTNPNWVDPTQQPAQAPVQQQMAPAPAQQPTQAPMPQQAQVQQQAQQAQQAPTWDQQSQQPQQPQQPYAQQQGPTPQGDGTVQGMQQAAQQQAYARQQYTQQQFAVNPSMAARLQQGFKQDDQGGQG</sequence>
<organism evidence="5 6">
    <name type="scientific">Microbacterium phage Squash</name>
    <dbReference type="NCBI Taxonomy" id="2182357"/>
    <lineage>
        <taxon>Viruses</taxon>
        <taxon>Duplodnaviria</taxon>
        <taxon>Heunggongvirae</taxon>
        <taxon>Uroviricota</taxon>
        <taxon>Caudoviricetes</taxon>
        <taxon>Squashvirus</taxon>
        <taxon>Squashvirus squash</taxon>
    </lineage>
</organism>
<evidence type="ECO:0000256" key="4">
    <source>
        <dbReference type="SAM" id="MobiDB-lite"/>
    </source>
</evidence>
<dbReference type="RefSeq" id="YP_009801793.1">
    <property type="nucleotide sequence ID" value="NC_047975.1"/>
</dbReference>
<proteinExistence type="inferred from homology"/>
<name>A0A2U8UM29_9CAUD</name>
<gene>
    <name evidence="5" type="primary">54</name>
    <name evidence="5" type="ORF">PBI_SQUASH_54</name>
</gene>
<evidence type="ECO:0000313" key="5">
    <source>
        <dbReference type="EMBL" id="AWN04673.1"/>
    </source>
</evidence>
<dbReference type="EMBL" id="MH153813">
    <property type="protein sequence ID" value="AWN04673.1"/>
    <property type="molecule type" value="Genomic_DNA"/>
</dbReference>
<dbReference type="KEGG" id="vg:54992320"/>
<dbReference type="Pfam" id="PF04098">
    <property type="entry name" value="Rad52_Rad22"/>
    <property type="match status" value="1"/>
</dbReference>
<keyword evidence="2" id="KW-0227">DNA damage</keyword>
<feature type="compositionally biased region" description="Low complexity" evidence="4">
    <location>
        <begin position="227"/>
        <end position="318"/>
    </location>
</feature>
<accession>A0A2U8UM29</accession>
<dbReference type="GO" id="GO:0006302">
    <property type="term" value="P:double-strand break repair"/>
    <property type="evidence" value="ECO:0007669"/>
    <property type="project" value="UniProtKB-ARBA"/>
</dbReference>
<evidence type="ECO:0000256" key="2">
    <source>
        <dbReference type="ARBA" id="ARBA00022763"/>
    </source>
</evidence>